<keyword evidence="2" id="KW-1185">Reference proteome</keyword>
<gene>
    <name evidence="1" type="ORF">KC19_10G074300</name>
</gene>
<reference evidence="1" key="1">
    <citation type="submission" date="2020-06" db="EMBL/GenBank/DDBJ databases">
        <title>WGS assembly of Ceratodon purpureus strain R40.</title>
        <authorList>
            <person name="Carey S.B."/>
            <person name="Jenkins J."/>
            <person name="Shu S."/>
            <person name="Lovell J.T."/>
            <person name="Sreedasyam A."/>
            <person name="Maumus F."/>
            <person name="Tiley G.P."/>
            <person name="Fernandez-Pozo N."/>
            <person name="Barry K."/>
            <person name="Chen C."/>
            <person name="Wang M."/>
            <person name="Lipzen A."/>
            <person name="Daum C."/>
            <person name="Saski C.A."/>
            <person name="Payton A.C."/>
            <person name="Mcbreen J.C."/>
            <person name="Conrad R.E."/>
            <person name="Kollar L.M."/>
            <person name="Olsson S."/>
            <person name="Huttunen S."/>
            <person name="Landis J.B."/>
            <person name="Wickett N.J."/>
            <person name="Johnson M.G."/>
            <person name="Rensing S.A."/>
            <person name="Grimwood J."/>
            <person name="Schmutz J."/>
            <person name="Mcdaniel S.F."/>
        </authorList>
    </citation>
    <scope>NUCLEOTIDE SEQUENCE</scope>
    <source>
        <strain evidence="1">R40</strain>
    </source>
</reference>
<accession>A0A8T0GJ59</accession>
<name>A0A8T0GJ59_CERPU</name>
<evidence type="ECO:0000313" key="2">
    <source>
        <dbReference type="Proteomes" id="UP000822688"/>
    </source>
</evidence>
<comment type="caution">
    <text evidence="1">The sequence shown here is derived from an EMBL/GenBank/DDBJ whole genome shotgun (WGS) entry which is preliminary data.</text>
</comment>
<dbReference type="Proteomes" id="UP000822688">
    <property type="component" value="Chromosome 10"/>
</dbReference>
<dbReference type="EMBL" id="CM026431">
    <property type="protein sequence ID" value="KAG0559043.1"/>
    <property type="molecule type" value="Genomic_DNA"/>
</dbReference>
<organism evidence="1 2">
    <name type="scientific">Ceratodon purpureus</name>
    <name type="common">Fire moss</name>
    <name type="synonym">Dicranum purpureum</name>
    <dbReference type="NCBI Taxonomy" id="3225"/>
    <lineage>
        <taxon>Eukaryota</taxon>
        <taxon>Viridiplantae</taxon>
        <taxon>Streptophyta</taxon>
        <taxon>Embryophyta</taxon>
        <taxon>Bryophyta</taxon>
        <taxon>Bryophytina</taxon>
        <taxon>Bryopsida</taxon>
        <taxon>Dicranidae</taxon>
        <taxon>Pseudoditrichales</taxon>
        <taxon>Ditrichaceae</taxon>
        <taxon>Ceratodon</taxon>
    </lineage>
</organism>
<proteinExistence type="predicted"/>
<dbReference type="AlphaFoldDB" id="A0A8T0GJ59"/>
<protein>
    <submittedName>
        <fullName evidence="1">Uncharacterized protein</fullName>
    </submittedName>
</protein>
<sequence>MAVETTFLQVKLPSNLCCNRVNRHFVRIVHSVSNICACRYSLALLSLHLRMIALALVLHYYFLCHCVVCEGEGLAILKNVMVLLCLCEEMLMGISVEEELVFILEKVVGE</sequence>
<evidence type="ECO:0000313" key="1">
    <source>
        <dbReference type="EMBL" id="KAG0559043.1"/>
    </source>
</evidence>